<dbReference type="InterPro" id="IPR015943">
    <property type="entry name" value="WD40/YVTN_repeat-like_dom_sf"/>
</dbReference>
<dbReference type="AlphaFoldDB" id="A0A2K4ZJE1"/>
<evidence type="ECO:0000256" key="1">
    <source>
        <dbReference type="ARBA" id="ARBA00005564"/>
    </source>
</evidence>
<dbReference type="Gene3D" id="2.130.10.10">
    <property type="entry name" value="YVTN repeat-like/Quinoprotein amine dehydrogenase"/>
    <property type="match status" value="1"/>
</dbReference>
<evidence type="ECO:0000313" key="3">
    <source>
        <dbReference type="Proteomes" id="UP000236311"/>
    </source>
</evidence>
<dbReference type="PANTHER" id="PTHR30344">
    <property type="entry name" value="6-PHOSPHOGLUCONOLACTONASE-RELATED"/>
    <property type="match status" value="1"/>
</dbReference>
<comment type="similarity">
    <text evidence="1">Belongs to the cycloisomerase 2 family.</text>
</comment>
<dbReference type="Proteomes" id="UP000236311">
    <property type="component" value="Unassembled WGS sequence"/>
</dbReference>
<accession>A0A2K4ZJE1</accession>
<dbReference type="EMBL" id="OFSM01000017">
    <property type="protein sequence ID" value="SOY30585.1"/>
    <property type="molecule type" value="Genomic_DNA"/>
</dbReference>
<dbReference type="Pfam" id="PF10282">
    <property type="entry name" value="Lactonase"/>
    <property type="match status" value="1"/>
</dbReference>
<protein>
    <submittedName>
        <fullName evidence="2">6-phosphogluconolactonase</fullName>
        <ecNumber evidence="2">3.1.1.31</ecNumber>
    </submittedName>
</protein>
<dbReference type="PANTHER" id="PTHR30344:SF1">
    <property type="entry name" value="6-PHOSPHOGLUCONOLACTONASE"/>
    <property type="match status" value="1"/>
</dbReference>
<keyword evidence="2" id="KW-0378">Hydrolase</keyword>
<proteinExistence type="inferred from homology"/>
<keyword evidence="3" id="KW-1185">Reference proteome</keyword>
<sequence>MKYEFYAGSYGKKEEESIVKFSLDGETGQIERIYGWKGVENPSWLLLNAGKDMLYSVEELEPEGRVCAFAVEEKGLRFVNSVSTKGAAPCHISMDGREETLFVSNYTGGSLAVCRLEASGRISEVMELIQHEGHGVNPLRQEGPHIHFTKVSGREIFTVDLGVDNVFIYEQEEEGRLKDTGKRIVFPAGEGPRHLEFHPEKPGLLYGVCELGNKLGFFRERGGEYHLEALLSTVPENFSGSSKAAAIRIGGGRLLVSNRGYDSLAVFTLDEGGIPKPGQIVPTGGKSPRDFEIFGNLVVTANQDSDELRVLKFDEATGALEHTGISVPMVRPVCICRV</sequence>
<dbReference type="GO" id="GO:0017057">
    <property type="term" value="F:6-phosphogluconolactonase activity"/>
    <property type="evidence" value="ECO:0007669"/>
    <property type="project" value="UniProtKB-EC"/>
</dbReference>
<dbReference type="InterPro" id="IPR019405">
    <property type="entry name" value="Lactonase_7-beta_prop"/>
</dbReference>
<dbReference type="InterPro" id="IPR050282">
    <property type="entry name" value="Cycloisomerase_2"/>
</dbReference>
<dbReference type="RefSeq" id="WP_172455167.1">
    <property type="nucleotide sequence ID" value="NZ_JANJZD010000017.1"/>
</dbReference>
<name>A0A2K4ZJE1_9FIRM</name>
<evidence type="ECO:0000313" key="2">
    <source>
        <dbReference type="EMBL" id="SOY30585.1"/>
    </source>
</evidence>
<reference evidence="2 3" key="1">
    <citation type="submission" date="2018-01" db="EMBL/GenBank/DDBJ databases">
        <authorList>
            <person name="Gaut B.S."/>
            <person name="Morton B.R."/>
            <person name="Clegg M.T."/>
            <person name="Duvall M.R."/>
        </authorList>
    </citation>
    <scope>NUCLEOTIDE SEQUENCE [LARGE SCALE GENOMIC DNA]</scope>
    <source>
        <strain evidence="2">GP69</strain>
    </source>
</reference>
<organism evidence="2 3">
    <name type="scientific">Acetatifactor muris</name>
    <dbReference type="NCBI Taxonomy" id="879566"/>
    <lineage>
        <taxon>Bacteria</taxon>
        <taxon>Bacillati</taxon>
        <taxon>Bacillota</taxon>
        <taxon>Clostridia</taxon>
        <taxon>Lachnospirales</taxon>
        <taxon>Lachnospiraceae</taxon>
        <taxon>Acetatifactor</taxon>
    </lineage>
</organism>
<dbReference type="SUPFAM" id="SSF51004">
    <property type="entry name" value="C-terminal (heme d1) domain of cytochrome cd1-nitrite reductase"/>
    <property type="match status" value="1"/>
</dbReference>
<gene>
    <name evidence="2" type="primary">pgl_4</name>
    <name evidence="2" type="ORF">AMURIS_03316</name>
</gene>
<dbReference type="InterPro" id="IPR011048">
    <property type="entry name" value="Haem_d1_sf"/>
</dbReference>
<dbReference type="EC" id="3.1.1.31" evidence="2"/>